<dbReference type="InterPro" id="IPR001640">
    <property type="entry name" value="Lgt"/>
</dbReference>
<dbReference type="GO" id="GO:0005886">
    <property type="term" value="C:plasma membrane"/>
    <property type="evidence" value="ECO:0007669"/>
    <property type="project" value="UniProtKB-SubCell"/>
</dbReference>
<evidence type="ECO:0000256" key="4">
    <source>
        <dbReference type="ARBA" id="ARBA00022692"/>
    </source>
</evidence>
<dbReference type="PANTHER" id="PTHR30589">
    <property type="entry name" value="PROLIPOPROTEIN DIACYLGLYCERYL TRANSFERASE"/>
    <property type="match status" value="1"/>
</dbReference>
<proteinExistence type="inferred from homology"/>
<comment type="similarity">
    <text evidence="1 7">Belongs to the Lgt family.</text>
</comment>
<feature type="transmembrane region" description="Helical" evidence="7">
    <location>
        <begin position="24"/>
        <end position="42"/>
    </location>
</feature>
<reference evidence="10 11" key="1">
    <citation type="journal article" date="2019" name="Emerg. Microbes Infect.">
        <title>Comprehensive subspecies identification of 175 nontuberculous mycobacteria species based on 7547 genomic profiles.</title>
        <authorList>
            <person name="Matsumoto Y."/>
            <person name="Kinjo T."/>
            <person name="Motooka D."/>
            <person name="Nabeya D."/>
            <person name="Jung N."/>
            <person name="Uechi K."/>
            <person name="Horii T."/>
            <person name="Iida T."/>
            <person name="Fujita J."/>
            <person name="Nakamura S."/>
        </authorList>
    </citation>
    <scope>NUCLEOTIDE SEQUENCE [LARGE SCALE GENOMIC DNA]</scope>
    <source>
        <strain evidence="10 11">JCM 12143</strain>
    </source>
</reference>
<dbReference type="EMBL" id="AP022564">
    <property type="protein sequence ID" value="BBX22265.1"/>
    <property type="molecule type" value="Genomic_DNA"/>
</dbReference>
<feature type="transmembrane region" description="Helical" evidence="7">
    <location>
        <begin position="95"/>
        <end position="117"/>
    </location>
</feature>
<dbReference type="AlphaFoldDB" id="A0AAD1HWW9"/>
<keyword evidence="2 7" id="KW-1003">Cell membrane</keyword>
<evidence type="ECO:0000256" key="6">
    <source>
        <dbReference type="ARBA" id="ARBA00023136"/>
    </source>
</evidence>
<organism evidence="10 11">
    <name type="scientific">Mycolicibacter terrae</name>
    <dbReference type="NCBI Taxonomy" id="1788"/>
    <lineage>
        <taxon>Bacteria</taxon>
        <taxon>Bacillati</taxon>
        <taxon>Actinomycetota</taxon>
        <taxon>Actinomycetes</taxon>
        <taxon>Mycobacteriales</taxon>
        <taxon>Mycobacteriaceae</taxon>
        <taxon>Mycolicibacter</taxon>
    </lineage>
</organism>
<feature type="transmembrane region" description="Helical" evidence="7">
    <location>
        <begin position="225"/>
        <end position="246"/>
    </location>
</feature>
<evidence type="ECO:0000256" key="2">
    <source>
        <dbReference type="ARBA" id="ARBA00022475"/>
    </source>
</evidence>
<evidence type="ECO:0000256" key="3">
    <source>
        <dbReference type="ARBA" id="ARBA00022679"/>
    </source>
</evidence>
<feature type="transmembrane region" description="Helical" evidence="7">
    <location>
        <begin position="252"/>
        <end position="274"/>
    </location>
</feature>
<gene>
    <name evidence="7" type="primary">lgt</name>
    <name evidence="10" type="ORF">MTER_16760</name>
</gene>
<feature type="coiled-coil region" evidence="8">
    <location>
        <begin position="588"/>
        <end position="615"/>
    </location>
</feature>
<comment type="pathway">
    <text evidence="7">Protein modification; lipoprotein biosynthesis (diacylglyceryl transfer).</text>
</comment>
<dbReference type="RefSeq" id="WP_085260483.1">
    <property type="nucleotide sequence ID" value="NZ_AP022564.1"/>
</dbReference>
<keyword evidence="8" id="KW-0175">Coiled coil</keyword>
<dbReference type="GO" id="GO:0008961">
    <property type="term" value="F:phosphatidylglycerol-prolipoprotein diacylglyceryl transferase activity"/>
    <property type="evidence" value="ECO:0007669"/>
    <property type="project" value="UniProtKB-UniRule"/>
</dbReference>
<evidence type="ECO:0000256" key="8">
    <source>
        <dbReference type="SAM" id="Coils"/>
    </source>
</evidence>
<comment type="subcellular location">
    <subcellularLocation>
        <location evidence="7">Cell membrane</location>
        <topology evidence="7">Multi-pass membrane protein</topology>
    </subcellularLocation>
</comment>
<evidence type="ECO:0000256" key="7">
    <source>
        <dbReference type="HAMAP-Rule" id="MF_01147"/>
    </source>
</evidence>
<dbReference type="PROSITE" id="PS01311">
    <property type="entry name" value="LGT"/>
    <property type="match status" value="1"/>
</dbReference>
<evidence type="ECO:0000313" key="11">
    <source>
        <dbReference type="Proteomes" id="UP000467636"/>
    </source>
</evidence>
<dbReference type="EC" id="2.5.1.145" evidence="7"/>
<dbReference type="HAMAP" id="MF_01147">
    <property type="entry name" value="Lgt"/>
    <property type="match status" value="1"/>
</dbReference>
<feature type="transmembrane region" description="Helical" evidence="7">
    <location>
        <begin position="193"/>
        <end position="213"/>
    </location>
</feature>
<comment type="function">
    <text evidence="7">Catalyzes the transfer of the diacylglyceryl group from phosphatidylglycerol to the sulfhydryl group of the N-terminal cysteine of a prolipoprotein, the first step in the formation of mature lipoproteins.</text>
</comment>
<dbReference type="Pfam" id="PF01790">
    <property type="entry name" value="LGT"/>
    <property type="match status" value="1"/>
</dbReference>
<evidence type="ECO:0000313" key="10">
    <source>
        <dbReference type="EMBL" id="BBX22265.1"/>
    </source>
</evidence>
<feature type="transmembrane region" description="Helical" evidence="7">
    <location>
        <begin position="54"/>
        <end position="75"/>
    </location>
</feature>
<accession>A0AAD1HWW9</accession>
<keyword evidence="4 7" id="KW-0812">Transmembrane</keyword>
<keyword evidence="5 7" id="KW-1133">Transmembrane helix</keyword>
<feature type="coiled-coil region" evidence="8">
    <location>
        <begin position="463"/>
        <end position="562"/>
    </location>
</feature>
<feature type="binding site" evidence="7">
    <location>
        <position position="145"/>
    </location>
    <ligand>
        <name>a 1,2-diacyl-sn-glycero-3-phospho-(1'-sn-glycerol)</name>
        <dbReference type="ChEBI" id="CHEBI:64716"/>
    </ligand>
</feature>
<keyword evidence="6 7" id="KW-0472">Membrane</keyword>
<evidence type="ECO:0000256" key="5">
    <source>
        <dbReference type="ARBA" id="ARBA00022989"/>
    </source>
</evidence>
<feature type="region of interest" description="Disordered" evidence="9">
    <location>
        <begin position="638"/>
        <end position="661"/>
    </location>
</feature>
<feature type="region of interest" description="Disordered" evidence="9">
    <location>
        <begin position="738"/>
        <end position="766"/>
    </location>
</feature>
<dbReference type="Proteomes" id="UP000467636">
    <property type="component" value="Chromosome"/>
</dbReference>
<feature type="compositionally biased region" description="Low complexity" evidence="9">
    <location>
        <begin position="744"/>
        <end position="753"/>
    </location>
</feature>
<evidence type="ECO:0000256" key="1">
    <source>
        <dbReference type="ARBA" id="ARBA00007150"/>
    </source>
</evidence>
<evidence type="ECO:0000256" key="9">
    <source>
        <dbReference type="SAM" id="MobiDB-lite"/>
    </source>
</evidence>
<keyword evidence="11" id="KW-1185">Reference proteome</keyword>
<name>A0AAD1HWW9_9MYCO</name>
<protein>
    <recommendedName>
        <fullName evidence="7">Phosphatidylglycerol--prolipoprotein diacylglyceryl transferase</fullName>
        <ecNumber evidence="7">2.5.1.145</ecNumber>
    </recommendedName>
</protein>
<dbReference type="PANTHER" id="PTHR30589:SF0">
    <property type="entry name" value="PHOSPHATIDYLGLYCEROL--PROLIPOPROTEIN DIACYLGLYCERYL TRANSFERASE"/>
    <property type="match status" value="1"/>
</dbReference>
<sequence length="766" mass="78617">MTQTVLAYLPSPSQGVWHLGPLPIRAYTLLVIAGIVVAARIGERRWADRGGAPGAVYDVALWAIPFGLIGGRLYHVATDWRTYFGTGGAGFGATLRVWAGGLGIWGVIAMGGVGAWIACRRRGVSTAGVADAVAPGIALAQAIGRIGNYFNQEFFGRATDLPWGLAIFSREDSAGFVDVHAVNGVSTGEVALVVHPIFLYELLWDVIVFVFLIKLDRRVRLAPGVLFVCYVASYAFGRFCVLLLRGDGVAEGAIGMDTVVSLFIFLVATTYLVINRGTLRILRSPEAVGRGTRSTAAHTVRPVEAVAAAAVEETAEQRVAAAVAHAKSAQQVARDAESELAARMARAAKAKQILAETTAAITTSAAALVHAREGARDALAHAETELTGRLEAMQAAVRARDDAEARLATCDSEAALLADVVTYAAAAGAVAEAARFAAESAHSDALERVATARESLAANITALETADAAVADAETGVEAAKQKLRDAEAAIAEAAAEVEAAERSYRDAEATIPEAAARVEAAKRAARDAAAEADKAVAAAELETARRAVEEAEAAAAACAAATDAARRSLVEAQAAAVEVAADAAEIIAAATKRADDAKAAVENAKLAVKQAAADLAARTAQVKSVRRALVELDAARIADGGGDEPESGGDAGPAASARSAQQIDVAGCEVQEAETDAAACAAEAQALMEVVRRAAEAGPIAAKARGAAEAAHREAEERLAQARERVEAARNALRGAANCDQGASASAAPPRASDAETLLGAGVGG</sequence>
<keyword evidence="3 7" id="KW-0808">Transferase</keyword>
<dbReference type="GO" id="GO:0042158">
    <property type="term" value="P:lipoprotein biosynthetic process"/>
    <property type="evidence" value="ECO:0007669"/>
    <property type="project" value="UniProtKB-UniRule"/>
</dbReference>
<comment type="catalytic activity">
    <reaction evidence="7">
        <text>L-cysteinyl-[prolipoprotein] + a 1,2-diacyl-sn-glycero-3-phospho-(1'-sn-glycerol) = an S-1,2-diacyl-sn-glyceryl-L-cysteinyl-[prolipoprotein] + sn-glycerol 1-phosphate + H(+)</text>
        <dbReference type="Rhea" id="RHEA:56712"/>
        <dbReference type="Rhea" id="RHEA-COMP:14679"/>
        <dbReference type="Rhea" id="RHEA-COMP:14680"/>
        <dbReference type="ChEBI" id="CHEBI:15378"/>
        <dbReference type="ChEBI" id="CHEBI:29950"/>
        <dbReference type="ChEBI" id="CHEBI:57685"/>
        <dbReference type="ChEBI" id="CHEBI:64716"/>
        <dbReference type="ChEBI" id="CHEBI:140658"/>
        <dbReference type="EC" id="2.5.1.145"/>
    </reaction>
</comment>